<sequence>MAGGWLRLWTNCDNRKQRRSRGRRRFLQLLRGGHTTVAGPIAGDRTTSGKRPEQQGLVGGLRQRVEAAVVGEAAMRAGSRGGGGLRGEDGEG</sequence>
<name>A0A426XRQ1_ENSVE</name>
<dbReference type="AlphaFoldDB" id="A0A426XRQ1"/>
<evidence type="ECO:0000313" key="3">
    <source>
        <dbReference type="Proteomes" id="UP000287651"/>
    </source>
</evidence>
<dbReference type="Proteomes" id="UP000287651">
    <property type="component" value="Unassembled WGS sequence"/>
</dbReference>
<proteinExistence type="predicted"/>
<evidence type="ECO:0000313" key="2">
    <source>
        <dbReference type="EMBL" id="RRT42130.1"/>
    </source>
</evidence>
<protein>
    <submittedName>
        <fullName evidence="2">Uncharacterized protein</fullName>
    </submittedName>
</protein>
<feature type="region of interest" description="Disordered" evidence="1">
    <location>
        <begin position="36"/>
        <end position="55"/>
    </location>
</feature>
<dbReference type="EMBL" id="AMZH03018051">
    <property type="protein sequence ID" value="RRT42130.1"/>
    <property type="molecule type" value="Genomic_DNA"/>
</dbReference>
<gene>
    <name evidence="2" type="ORF">B296_00038223</name>
</gene>
<reference evidence="2 3" key="1">
    <citation type="journal article" date="2014" name="Agronomy (Basel)">
        <title>A Draft Genome Sequence for Ensete ventricosum, the Drought-Tolerant Tree Against Hunger.</title>
        <authorList>
            <person name="Harrison J."/>
            <person name="Moore K.A."/>
            <person name="Paszkiewicz K."/>
            <person name="Jones T."/>
            <person name="Grant M."/>
            <person name="Ambacheew D."/>
            <person name="Muzemil S."/>
            <person name="Studholme D.J."/>
        </authorList>
    </citation>
    <scope>NUCLEOTIDE SEQUENCE [LARGE SCALE GENOMIC DNA]</scope>
</reference>
<accession>A0A426XRQ1</accession>
<comment type="caution">
    <text evidence="2">The sequence shown here is derived from an EMBL/GenBank/DDBJ whole genome shotgun (WGS) entry which is preliminary data.</text>
</comment>
<evidence type="ECO:0000256" key="1">
    <source>
        <dbReference type="SAM" id="MobiDB-lite"/>
    </source>
</evidence>
<organism evidence="2 3">
    <name type="scientific">Ensete ventricosum</name>
    <name type="common">Abyssinian banana</name>
    <name type="synonym">Musa ensete</name>
    <dbReference type="NCBI Taxonomy" id="4639"/>
    <lineage>
        <taxon>Eukaryota</taxon>
        <taxon>Viridiplantae</taxon>
        <taxon>Streptophyta</taxon>
        <taxon>Embryophyta</taxon>
        <taxon>Tracheophyta</taxon>
        <taxon>Spermatophyta</taxon>
        <taxon>Magnoliopsida</taxon>
        <taxon>Liliopsida</taxon>
        <taxon>Zingiberales</taxon>
        <taxon>Musaceae</taxon>
        <taxon>Ensete</taxon>
    </lineage>
</organism>